<comment type="function">
    <text evidence="4">E3 ubiquitin-protein ligase that mediates ubiquitination and subsequent proteasomal degradation of target proteins. E3 ubiquitin ligases accept ubiquitin from an E2 ubiquitin-conjugating enzyme in the form of a thioester and then directly transfers the ubiquitin to targeted substrates. It probably triggers the ubiquitin-mediated degradation of different substrates.</text>
</comment>
<dbReference type="SUPFAM" id="SSF49599">
    <property type="entry name" value="TRAF domain-like"/>
    <property type="match status" value="1"/>
</dbReference>
<protein>
    <recommendedName>
        <fullName evidence="7">SIAH-type domain-containing protein</fullName>
    </recommendedName>
</protein>
<evidence type="ECO:0000313" key="9">
    <source>
        <dbReference type="Proteomes" id="UP001497457"/>
    </source>
</evidence>
<dbReference type="PANTHER" id="PTHR46632:SF9">
    <property type="entry name" value="RING-TYPE E3 UBIQUITIN TRANSFERASE"/>
    <property type="match status" value="1"/>
</dbReference>
<reference evidence="8" key="1">
    <citation type="submission" date="2024-10" db="EMBL/GenBank/DDBJ databases">
        <authorList>
            <person name="Ryan C."/>
        </authorList>
    </citation>
    <scope>NUCLEOTIDE SEQUENCE [LARGE SCALE GENOMIC DNA]</scope>
</reference>
<dbReference type="PROSITE" id="PS51081">
    <property type="entry name" value="ZF_SIAH"/>
    <property type="match status" value="1"/>
</dbReference>
<dbReference type="Gene3D" id="3.30.40.10">
    <property type="entry name" value="Zinc/RING finger domain, C3HC4 (zinc finger)"/>
    <property type="match status" value="1"/>
</dbReference>
<dbReference type="InterPro" id="IPR013083">
    <property type="entry name" value="Znf_RING/FYVE/PHD"/>
</dbReference>
<sequence length="377" mass="40027">MAEQHKRGSLPDHGKHVQSSSKKPRAQALVKQNRLGGGRRGEGGLEEEEVGQSGDAWAVVASTEVMHVPQLNNLSMGLTLMGISLLRCRACLLPLKPPTFKCVAGHILCGACRARHAQACAVATAYAACAEVDAFVRDAKVPCVFAGHGCASYVAYYQAADRERACPWAPCYCPDFACHFFTSPARLLDHFRADHPSWPVTSVAYGEAMKLTLPPPPGQGLIIVLVSGEDRSVFLVSSSALGRTTAVSVVCVRANGDAAAGVSQFSCEIFLQPPRDNRNLASLSLTFPMPSSDMWAGVFTAAEQDYLLAMTPKMMATDASGEAPDLMIRIDKAGQADANSTPTPAARSSEETTAACNSVLDGWEEAGFSSAVDLLHV</sequence>
<dbReference type="PANTHER" id="PTHR46632">
    <property type="entry name" value="E3 UBIQUITIN-PROTEIN LIGASE SINA-LIKE 4"/>
    <property type="match status" value="1"/>
</dbReference>
<evidence type="ECO:0000256" key="5">
    <source>
        <dbReference type="PROSITE-ProRule" id="PRU00455"/>
    </source>
</evidence>
<name>A0ABC8YVV8_9POAL</name>
<keyword evidence="2 5" id="KW-0863">Zinc-finger</keyword>
<organism evidence="8 9">
    <name type="scientific">Urochloa decumbens</name>
    <dbReference type="NCBI Taxonomy" id="240449"/>
    <lineage>
        <taxon>Eukaryota</taxon>
        <taxon>Viridiplantae</taxon>
        <taxon>Streptophyta</taxon>
        <taxon>Embryophyta</taxon>
        <taxon>Tracheophyta</taxon>
        <taxon>Spermatophyta</taxon>
        <taxon>Magnoliopsida</taxon>
        <taxon>Liliopsida</taxon>
        <taxon>Poales</taxon>
        <taxon>Poaceae</taxon>
        <taxon>PACMAD clade</taxon>
        <taxon>Panicoideae</taxon>
        <taxon>Panicodae</taxon>
        <taxon>Paniceae</taxon>
        <taxon>Melinidinae</taxon>
        <taxon>Urochloa</taxon>
    </lineage>
</organism>
<evidence type="ECO:0000313" key="8">
    <source>
        <dbReference type="EMBL" id="CAL4951176.1"/>
    </source>
</evidence>
<feature type="region of interest" description="Disordered" evidence="6">
    <location>
        <begin position="1"/>
        <end position="49"/>
    </location>
</feature>
<evidence type="ECO:0000256" key="1">
    <source>
        <dbReference type="ARBA" id="ARBA00022723"/>
    </source>
</evidence>
<keyword evidence="9" id="KW-1185">Reference proteome</keyword>
<dbReference type="EMBL" id="OZ075127">
    <property type="protein sequence ID" value="CAL4951176.1"/>
    <property type="molecule type" value="Genomic_DNA"/>
</dbReference>
<evidence type="ECO:0000259" key="7">
    <source>
        <dbReference type="PROSITE" id="PS51081"/>
    </source>
</evidence>
<keyword evidence="3" id="KW-0862">Zinc</keyword>
<dbReference type="AlphaFoldDB" id="A0ABC8YVV8"/>
<gene>
    <name evidence="8" type="ORF">URODEC1_LOCUS38791</name>
</gene>
<proteinExistence type="predicted"/>
<dbReference type="InterPro" id="IPR013010">
    <property type="entry name" value="Znf_SIAH"/>
</dbReference>
<dbReference type="GO" id="GO:0008270">
    <property type="term" value="F:zinc ion binding"/>
    <property type="evidence" value="ECO:0007669"/>
    <property type="project" value="UniProtKB-KW"/>
</dbReference>
<evidence type="ECO:0000256" key="2">
    <source>
        <dbReference type="ARBA" id="ARBA00022771"/>
    </source>
</evidence>
<feature type="compositionally biased region" description="Basic and acidic residues" evidence="6">
    <location>
        <begin position="1"/>
        <end position="15"/>
    </location>
</feature>
<dbReference type="InterPro" id="IPR044286">
    <property type="entry name" value="SINL_plant"/>
</dbReference>
<evidence type="ECO:0000256" key="6">
    <source>
        <dbReference type="SAM" id="MobiDB-lite"/>
    </source>
</evidence>
<feature type="domain" description="SIAH-type" evidence="7">
    <location>
        <begin position="138"/>
        <end position="196"/>
    </location>
</feature>
<evidence type="ECO:0000256" key="4">
    <source>
        <dbReference type="ARBA" id="ARBA00024004"/>
    </source>
</evidence>
<accession>A0ABC8YVV8</accession>
<dbReference type="Proteomes" id="UP001497457">
    <property type="component" value="Chromosome 17b"/>
</dbReference>
<evidence type="ECO:0000256" key="3">
    <source>
        <dbReference type="ARBA" id="ARBA00022833"/>
    </source>
</evidence>
<keyword evidence="1" id="KW-0479">Metal-binding</keyword>